<evidence type="ECO:0000313" key="1">
    <source>
        <dbReference type="EMBL" id="GAG12918.1"/>
    </source>
</evidence>
<reference evidence="1" key="1">
    <citation type="journal article" date="2014" name="Front. Microbiol.">
        <title>High frequency of phylogenetically diverse reductive dehalogenase-homologous genes in deep subseafloor sedimentary metagenomes.</title>
        <authorList>
            <person name="Kawai M."/>
            <person name="Futagami T."/>
            <person name="Toyoda A."/>
            <person name="Takaki Y."/>
            <person name="Nishi S."/>
            <person name="Hori S."/>
            <person name="Arai W."/>
            <person name="Tsubouchi T."/>
            <person name="Morono Y."/>
            <person name="Uchiyama I."/>
            <person name="Ito T."/>
            <person name="Fujiyama A."/>
            <person name="Inagaki F."/>
            <person name="Takami H."/>
        </authorList>
    </citation>
    <scope>NUCLEOTIDE SEQUENCE</scope>
    <source>
        <strain evidence="1">Expedition CK06-06</strain>
    </source>
</reference>
<proteinExistence type="predicted"/>
<comment type="caution">
    <text evidence="1">The sequence shown here is derived from an EMBL/GenBank/DDBJ whole genome shotgun (WGS) entry which is preliminary data.</text>
</comment>
<dbReference type="EMBL" id="BARS01022289">
    <property type="protein sequence ID" value="GAG12918.1"/>
    <property type="molecule type" value="Genomic_DNA"/>
</dbReference>
<gene>
    <name evidence="1" type="ORF">S01H1_35661</name>
</gene>
<organism evidence="1">
    <name type="scientific">marine sediment metagenome</name>
    <dbReference type="NCBI Taxonomy" id="412755"/>
    <lineage>
        <taxon>unclassified sequences</taxon>
        <taxon>metagenomes</taxon>
        <taxon>ecological metagenomes</taxon>
    </lineage>
</organism>
<dbReference type="AlphaFoldDB" id="X0VK92"/>
<feature type="non-terminal residue" evidence="1">
    <location>
        <position position="1"/>
    </location>
</feature>
<sequence length="60" mass="6802">VFAFYKSEATVHQSGHPNAEALRQDFFTTSIGRWKRELDSQSVAQVQSLCREGLASHDYT</sequence>
<evidence type="ECO:0008006" key="2">
    <source>
        <dbReference type="Google" id="ProtNLM"/>
    </source>
</evidence>
<protein>
    <recommendedName>
        <fullName evidence="2">Sulfotransferase domain-containing protein</fullName>
    </recommendedName>
</protein>
<name>X0VK92_9ZZZZ</name>
<accession>X0VK92</accession>